<dbReference type="Proteomes" id="UP001320609">
    <property type="component" value="Unassembled WGS sequence"/>
</dbReference>
<organism evidence="2 3">
    <name type="scientific">Vreelandella neptunia</name>
    <dbReference type="NCBI Taxonomy" id="115551"/>
    <lineage>
        <taxon>Bacteria</taxon>
        <taxon>Pseudomonadati</taxon>
        <taxon>Pseudomonadota</taxon>
        <taxon>Gammaproteobacteria</taxon>
        <taxon>Oceanospirillales</taxon>
        <taxon>Halomonadaceae</taxon>
        <taxon>Vreelandella</taxon>
    </lineage>
</organism>
<keyword evidence="1" id="KW-1133">Transmembrane helix</keyword>
<proteinExistence type="predicted"/>
<reference evidence="2 3" key="1">
    <citation type="submission" date="2022-03" db="EMBL/GenBank/DDBJ databases">
        <title>Genomic signatures underlying metal tolerance in selected Arctic bacterial isolates.</title>
        <authorList>
            <person name="Thomas F.A."/>
            <person name="Venkatachalam S."/>
            <person name="Krishnan K.P."/>
        </authorList>
    </citation>
    <scope>NUCLEOTIDE SEQUENCE [LARGE SCALE GENOMIC DNA]</scope>
    <source>
        <strain evidence="2 3">HM116</strain>
    </source>
</reference>
<protein>
    <submittedName>
        <fullName evidence="2">Uncharacterized protein</fullName>
    </submittedName>
</protein>
<evidence type="ECO:0000313" key="2">
    <source>
        <dbReference type="EMBL" id="MCH4812876.1"/>
    </source>
</evidence>
<feature type="transmembrane region" description="Helical" evidence="1">
    <location>
        <begin position="80"/>
        <end position="97"/>
    </location>
</feature>
<accession>A0ABS9S9U0</accession>
<evidence type="ECO:0000313" key="3">
    <source>
        <dbReference type="Proteomes" id="UP001320609"/>
    </source>
</evidence>
<dbReference type="EMBL" id="JAKVTW010000013">
    <property type="protein sequence ID" value="MCH4812876.1"/>
    <property type="molecule type" value="Genomic_DNA"/>
</dbReference>
<gene>
    <name evidence="2" type="ORF">MLE19_16190</name>
</gene>
<evidence type="ECO:0000256" key="1">
    <source>
        <dbReference type="SAM" id="Phobius"/>
    </source>
</evidence>
<keyword evidence="3" id="KW-1185">Reference proteome</keyword>
<keyword evidence="1" id="KW-0812">Transmembrane</keyword>
<name>A0ABS9S9U0_9GAMM</name>
<comment type="caution">
    <text evidence="2">The sequence shown here is derived from an EMBL/GenBank/DDBJ whole genome shotgun (WGS) entry which is preliminary data.</text>
</comment>
<sequence length="111" mass="12890">MDEENKTQLKKEYFDPLDNLMIIVGILIMIFVTPIAYLISKMVGIDTTFEDIAHRERYTGFNGVAEFILNPSKIIENPNYLLYGIILISLTALMIYIDHKFFMDHSKPQKT</sequence>
<dbReference type="RefSeq" id="WP_240719170.1">
    <property type="nucleotide sequence ID" value="NZ_JAKVTW010000013.1"/>
</dbReference>
<keyword evidence="1" id="KW-0472">Membrane</keyword>
<feature type="transmembrane region" description="Helical" evidence="1">
    <location>
        <begin position="20"/>
        <end position="39"/>
    </location>
</feature>